<sequence>MAAASPTASPAPPAGGGDDSDLLARPAAPQDASPLFRRLPAEVRRDIFSLALAEYPDPSPAKQYGQQTCYTRPAYSSPRRCDTALLRTCRAVYREAWFLPFTQHELTAWLTHPDRAPPEYNRARPTQAAVLRAKLRRIAAQLGQPAVKVDRVRFFAQMFRLEEGAMGDTLKDMAPLLHFRKLTLTIRHADWWYWENDEPLRFAGGEWMRKAGEHLPPTVREVAVELESVKRKEAQVDAIAAQMAERWFFLRSDGAALLADTTPGAAPTSRWRGSSTWDSKRWVRDETEENVLDFYVVTVRFLLLSQVERQGGKVSEEARAAAARGEFDTERMRLWLPGVRRMVTRGRAWIRPGERRRPEMSVGIGAPATYGDE</sequence>
<dbReference type="Proteomes" id="UP000028524">
    <property type="component" value="Unassembled WGS sequence"/>
</dbReference>
<dbReference type="STRING" id="1283841.A0A084QWP2"/>
<evidence type="ECO:0000313" key="2">
    <source>
        <dbReference type="EMBL" id="KFA68377.1"/>
    </source>
</evidence>
<dbReference type="InterPro" id="IPR038883">
    <property type="entry name" value="AN11006-like"/>
</dbReference>
<name>A0A084QWP2_STAC4</name>
<organism evidence="2 3">
    <name type="scientific">Stachybotrys chlorohalonatus (strain IBT 40285)</name>
    <dbReference type="NCBI Taxonomy" id="1283841"/>
    <lineage>
        <taxon>Eukaryota</taxon>
        <taxon>Fungi</taxon>
        <taxon>Dikarya</taxon>
        <taxon>Ascomycota</taxon>
        <taxon>Pezizomycotina</taxon>
        <taxon>Sordariomycetes</taxon>
        <taxon>Hypocreomycetidae</taxon>
        <taxon>Hypocreales</taxon>
        <taxon>Stachybotryaceae</taxon>
        <taxon>Stachybotrys</taxon>
    </lineage>
</organism>
<feature type="region of interest" description="Disordered" evidence="1">
    <location>
        <begin position="1"/>
        <end position="34"/>
    </location>
</feature>
<evidence type="ECO:0000313" key="3">
    <source>
        <dbReference type="Proteomes" id="UP000028524"/>
    </source>
</evidence>
<protein>
    <submittedName>
        <fullName evidence="2">Uncharacterized protein</fullName>
    </submittedName>
</protein>
<dbReference type="PANTHER" id="PTHR42085:SF2">
    <property type="entry name" value="F-BOX DOMAIN-CONTAINING PROTEIN"/>
    <property type="match status" value="1"/>
</dbReference>
<dbReference type="AlphaFoldDB" id="A0A084QWP2"/>
<dbReference type="OrthoDB" id="288942at2759"/>
<reference evidence="2 3" key="1">
    <citation type="journal article" date="2014" name="BMC Genomics">
        <title>Comparative genome sequencing reveals chemotype-specific gene clusters in the toxigenic black mold Stachybotrys.</title>
        <authorList>
            <person name="Semeiks J."/>
            <person name="Borek D."/>
            <person name="Otwinowski Z."/>
            <person name="Grishin N.V."/>
        </authorList>
    </citation>
    <scope>NUCLEOTIDE SEQUENCE [LARGE SCALE GENOMIC DNA]</scope>
    <source>
        <strain evidence="2 3">IBT 40285</strain>
    </source>
</reference>
<keyword evidence="3" id="KW-1185">Reference proteome</keyword>
<dbReference type="EMBL" id="KL659896">
    <property type="protein sequence ID" value="KFA68377.1"/>
    <property type="molecule type" value="Genomic_DNA"/>
</dbReference>
<gene>
    <name evidence="2" type="ORF">S40285_02529</name>
</gene>
<proteinExistence type="predicted"/>
<dbReference type="PANTHER" id="PTHR42085">
    <property type="entry name" value="F-BOX DOMAIN-CONTAINING PROTEIN"/>
    <property type="match status" value="1"/>
</dbReference>
<accession>A0A084QWP2</accession>
<dbReference type="InParanoid" id="A0A084QWP2"/>
<dbReference type="HOGENOM" id="CLU_055163_1_0_1"/>
<dbReference type="OMA" id="IYRETWF"/>
<evidence type="ECO:0000256" key="1">
    <source>
        <dbReference type="SAM" id="MobiDB-lite"/>
    </source>
</evidence>